<proteinExistence type="inferred from homology"/>
<dbReference type="Pfam" id="PF01370">
    <property type="entry name" value="Epimerase"/>
    <property type="match status" value="1"/>
</dbReference>
<evidence type="ECO:0000313" key="4">
    <source>
        <dbReference type="EMBL" id="EGS19486.1"/>
    </source>
</evidence>
<dbReference type="GO" id="GO:0016616">
    <property type="term" value="F:oxidoreductase activity, acting on the CH-OH group of donors, NAD or NADP as acceptor"/>
    <property type="evidence" value="ECO:0007669"/>
    <property type="project" value="TreeGrafter"/>
</dbReference>
<evidence type="ECO:0000256" key="1">
    <source>
        <dbReference type="ARBA" id="ARBA00023002"/>
    </source>
</evidence>
<evidence type="ECO:0000313" key="5">
    <source>
        <dbReference type="Proteomes" id="UP000008066"/>
    </source>
</evidence>
<comment type="similarity">
    <text evidence="2">Belongs to the NAD(P)-dependent epimerase/dehydratase family. Dihydroflavonol-4-reductase subfamily.</text>
</comment>
<keyword evidence="1" id="KW-0560">Oxidoreductase</keyword>
<feature type="domain" description="NAD-dependent epimerase/dehydratase" evidence="3">
    <location>
        <begin position="15"/>
        <end position="282"/>
    </location>
</feature>
<dbReference type="PANTHER" id="PTHR10366">
    <property type="entry name" value="NAD DEPENDENT EPIMERASE/DEHYDRATASE"/>
    <property type="match status" value="1"/>
</dbReference>
<dbReference type="PANTHER" id="PTHR10366:SF564">
    <property type="entry name" value="STEROL-4-ALPHA-CARBOXYLATE 3-DEHYDROGENASE, DECARBOXYLATING"/>
    <property type="match status" value="1"/>
</dbReference>
<dbReference type="Proteomes" id="UP000008066">
    <property type="component" value="Unassembled WGS sequence"/>
</dbReference>
<dbReference type="AlphaFoldDB" id="G0SBA6"/>
<dbReference type="OMA" id="HGRYILA"/>
<dbReference type="OrthoDB" id="2735536at2759"/>
<evidence type="ECO:0000259" key="3">
    <source>
        <dbReference type="Pfam" id="PF01370"/>
    </source>
</evidence>
<dbReference type="KEGG" id="cthr:CTHT_0049530"/>
<evidence type="ECO:0000256" key="2">
    <source>
        <dbReference type="ARBA" id="ARBA00023445"/>
    </source>
</evidence>
<protein>
    <recommendedName>
        <fullName evidence="3">NAD-dependent epimerase/dehydratase domain-containing protein</fullName>
    </recommendedName>
</protein>
<name>G0SBA6_CHATD</name>
<dbReference type="HOGENOM" id="CLU_007383_9_2_1"/>
<dbReference type="InterPro" id="IPR050425">
    <property type="entry name" value="NAD(P)_dehydrat-like"/>
</dbReference>
<dbReference type="GeneID" id="18258991"/>
<keyword evidence="5" id="KW-1185">Reference proteome</keyword>
<dbReference type="STRING" id="759272.G0SBA6"/>
<dbReference type="SUPFAM" id="SSF51735">
    <property type="entry name" value="NAD(P)-binding Rossmann-fold domains"/>
    <property type="match status" value="1"/>
</dbReference>
<dbReference type="InterPro" id="IPR036291">
    <property type="entry name" value="NAD(P)-bd_dom_sf"/>
</dbReference>
<dbReference type="eggNOG" id="KOG1502">
    <property type="taxonomic scope" value="Eukaryota"/>
</dbReference>
<sequence>MAQTSFSSTPSPKTALVTGASGYIGLHIVNTLLEEGWTVHGTVRSLRDERKVQPLRDVAEKYHAQDRMRLFEADLLTPDSFLEAMKSCDVVFHVASPFFAPEKVRDPQKQLVEPALEGTRNVLNCVEKTECVRRVVLTSSGWYTQASSRNMSRSLLTSDRVAATFGDNADVLQYPNQTLTEDNWNTTSTLQHNPYQYSKTLAEKEAWKLASAQCRWDLVVICPGLVLGPSLTPASSSGSLDLLDQVLRGLMVVGAPDLSFAIVDVRDVALAHVRAATVPEAHGRYIVADGKLTSVLEVARCLKKVAKWPQLLPSWVLPHFVFRMVAPLMGLSMRWADLNQGVVFRVDNERATRELGINYRPVETTLEEHYRAWAGEI</sequence>
<dbReference type="RefSeq" id="XP_006695308.1">
    <property type="nucleotide sequence ID" value="XM_006695245.1"/>
</dbReference>
<dbReference type="FunFam" id="3.40.50.720:FF:000085">
    <property type="entry name" value="Dihydroflavonol reductase"/>
    <property type="match status" value="1"/>
</dbReference>
<dbReference type="InterPro" id="IPR001509">
    <property type="entry name" value="Epimerase_deHydtase"/>
</dbReference>
<gene>
    <name evidence="4" type="ORF">CTHT_0049530</name>
</gene>
<accession>G0SBA6</accession>
<dbReference type="EMBL" id="GL988044">
    <property type="protein sequence ID" value="EGS19486.1"/>
    <property type="molecule type" value="Genomic_DNA"/>
</dbReference>
<organism evidence="5">
    <name type="scientific">Chaetomium thermophilum (strain DSM 1495 / CBS 144.50 / IMI 039719)</name>
    <name type="common">Thermochaetoides thermophila</name>
    <dbReference type="NCBI Taxonomy" id="759272"/>
    <lineage>
        <taxon>Eukaryota</taxon>
        <taxon>Fungi</taxon>
        <taxon>Dikarya</taxon>
        <taxon>Ascomycota</taxon>
        <taxon>Pezizomycotina</taxon>
        <taxon>Sordariomycetes</taxon>
        <taxon>Sordariomycetidae</taxon>
        <taxon>Sordariales</taxon>
        <taxon>Chaetomiaceae</taxon>
        <taxon>Thermochaetoides</taxon>
    </lineage>
</organism>
<dbReference type="Gene3D" id="3.40.50.720">
    <property type="entry name" value="NAD(P)-binding Rossmann-like Domain"/>
    <property type="match status" value="1"/>
</dbReference>
<reference evidence="4 5" key="1">
    <citation type="journal article" date="2011" name="Cell">
        <title>Insight into structure and assembly of the nuclear pore complex by utilizing the genome of a eukaryotic thermophile.</title>
        <authorList>
            <person name="Amlacher S."/>
            <person name="Sarges P."/>
            <person name="Flemming D."/>
            <person name="van Noort V."/>
            <person name="Kunze R."/>
            <person name="Devos D.P."/>
            <person name="Arumugam M."/>
            <person name="Bork P."/>
            <person name="Hurt E."/>
        </authorList>
    </citation>
    <scope>NUCLEOTIDE SEQUENCE [LARGE SCALE GENOMIC DNA]</scope>
    <source>
        <strain evidence="5">DSM 1495 / CBS 144.50 / IMI 039719</strain>
    </source>
</reference>